<reference evidence="2 3" key="1">
    <citation type="journal article" date="2018" name="Genome Res.">
        <title>The genomic architecture and molecular evolution of ant odorant receptors.</title>
        <authorList>
            <person name="McKenzie S.K."/>
            <person name="Kronauer D.J.C."/>
        </authorList>
    </citation>
    <scope>NUCLEOTIDE SEQUENCE [LARGE SCALE GENOMIC DNA]</scope>
    <source>
        <strain evidence="2">Clonal line C1</strain>
    </source>
</reference>
<feature type="region of interest" description="Disordered" evidence="1">
    <location>
        <begin position="129"/>
        <end position="158"/>
    </location>
</feature>
<evidence type="ECO:0000313" key="2">
    <source>
        <dbReference type="EMBL" id="RLU18614.1"/>
    </source>
</evidence>
<sequence length="158" mass="18437">MIGTIRLPTFFRTYIIHTADSRCVSASRNTLSDFFPPVSSVHFNAPTRYIKSEKVWFISFKTRLKEQCRLRQRREASRFLCFIETKVSRRFRGVFETKRLLLGAGSDEEHTAGEISGTWWRKSSLSRVVSPRSGGRRRRKEAQRWLEAREGKKIGNPP</sequence>
<comment type="caution">
    <text evidence="2">The sequence shown here is derived from an EMBL/GenBank/DDBJ whole genome shotgun (WGS) entry which is preliminary data.</text>
</comment>
<evidence type="ECO:0000313" key="3">
    <source>
        <dbReference type="Proteomes" id="UP000279307"/>
    </source>
</evidence>
<name>A0A3L8DDY8_OOCBI</name>
<dbReference type="Proteomes" id="UP000279307">
    <property type="component" value="Chromosome 9"/>
</dbReference>
<evidence type="ECO:0000256" key="1">
    <source>
        <dbReference type="SAM" id="MobiDB-lite"/>
    </source>
</evidence>
<accession>A0A3L8DDY8</accession>
<feature type="compositionally biased region" description="Basic and acidic residues" evidence="1">
    <location>
        <begin position="142"/>
        <end position="158"/>
    </location>
</feature>
<organism evidence="2 3">
    <name type="scientific">Ooceraea biroi</name>
    <name type="common">Clonal raider ant</name>
    <name type="synonym">Cerapachys biroi</name>
    <dbReference type="NCBI Taxonomy" id="2015173"/>
    <lineage>
        <taxon>Eukaryota</taxon>
        <taxon>Metazoa</taxon>
        <taxon>Ecdysozoa</taxon>
        <taxon>Arthropoda</taxon>
        <taxon>Hexapoda</taxon>
        <taxon>Insecta</taxon>
        <taxon>Pterygota</taxon>
        <taxon>Neoptera</taxon>
        <taxon>Endopterygota</taxon>
        <taxon>Hymenoptera</taxon>
        <taxon>Apocrita</taxon>
        <taxon>Aculeata</taxon>
        <taxon>Formicoidea</taxon>
        <taxon>Formicidae</taxon>
        <taxon>Dorylinae</taxon>
        <taxon>Ooceraea</taxon>
    </lineage>
</organism>
<dbReference type="AlphaFoldDB" id="A0A3L8DDY8"/>
<dbReference type="EMBL" id="QOIP01000009">
    <property type="protein sequence ID" value="RLU18614.1"/>
    <property type="molecule type" value="Genomic_DNA"/>
</dbReference>
<gene>
    <name evidence="2" type="ORF">DMN91_008971</name>
</gene>
<proteinExistence type="predicted"/>
<protein>
    <submittedName>
        <fullName evidence="2">Uncharacterized protein</fullName>
    </submittedName>
</protein>